<keyword evidence="4" id="KW-1185">Reference proteome</keyword>
<dbReference type="OrthoDB" id="17798at2759"/>
<dbReference type="EMBL" id="CAJJDN010000113">
    <property type="protein sequence ID" value="CAD8117145.1"/>
    <property type="molecule type" value="Genomic_DNA"/>
</dbReference>
<feature type="compositionally biased region" description="Low complexity" evidence="2">
    <location>
        <begin position="1460"/>
        <end position="1469"/>
    </location>
</feature>
<feature type="compositionally biased region" description="Low complexity" evidence="2">
    <location>
        <begin position="1435"/>
        <end position="1453"/>
    </location>
</feature>
<proteinExistence type="predicted"/>
<accession>A0A8S1QQP9</accession>
<gene>
    <name evidence="3" type="ORF">PSON_ATCC_30995.1.T1130030</name>
</gene>
<keyword evidence="1" id="KW-0175">Coiled coil</keyword>
<feature type="compositionally biased region" description="Basic residues" evidence="2">
    <location>
        <begin position="1483"/>
        <end position="1493"/>
    </location>
</feature>
<dbReference type="PANTHER" id="PTHR23246:SF21">
    <property type="entry name" value="ACTIN-BINDING PROTEIN F"/>
    <property type="match status" value="1"/>
</dbReference>
<protein>
    <submittedName>
        <fullName evidence="3">Uncharacterized protein</fullName>
    </submittedName>
</protein>
<sequence length="2277" mass="269369">MMSENDSESYSSNCSDTNKDFDFNQLEQAILISKENGLQKLIKGSDQYYYQYFLNILNQKGYQFDSEQELNFKQYKTMKTENYKKIRLRCLFQEYDNLRNEQIQTEENARKQREILQKINKKLFQIDFNKLSQNVSTNQQNAFNMNLNSKELVSQFDNKLLVLDNYIKDAYTEKGISKLSPDLFNQLDFKQLIQAPKKVIEIFFSKIQNMNQILRLNMNKNDIPQFFVELMKKKDFVFGSHHFIFLTVEKMEEIANLCKNFLENEFFVGNLFFKKFYQNDNFENLSIKNQPKEIYEILKKALNWTEQLPEKFTSLRHQVMIELLQYGIEIQHYDFDLLLEYLRNPKEIYNNITSEQRDLQRKIRIEYQSFWHQWHGFKTQRWLNSNQLIEKYLQKYFELNSDFSIFEQYLQTNYLKEQKAQCNLYKGEEVLDLTSFFSNSQIKQMNNSKILQFCGQNKNQFTHDEPVNILVELKNIQSLTIKIFQINMKNFYSAKKEQLTSNICLDGFIPTEEINFTYDYPPIKKVIKEFSFESIQKIERGSFIIEFIGNGLSCRAIIEKGRLCLHQTIVAAGYKYEIFDEKFEKLYDDQICIWIEQNVYKLVKGEIIIPFPKTETQEQAIIQFGDFYQKENLNLYPERFNLVCSFIMVEEQFQLGQDVSLIIIPSLILNGTNIDFRIFKEAKVQITCQNEKGVPQTFDFKDLHFQSKVPLEIKFPINQKILNIQIEVSGKITQLHVKEDLVLTSSHKIQIQEKSQEQIFIKQLLKFDDIDGYSIFILGKNGEPFKNVQVQVSFTHKLINEQIKENLITDQNGQIKLGFLPNIQQIDSSTISTNYKILQEKWNIQEQFDSYQKNFEFVINQGQKITLPFSSSFENVLFYQVKKNQNQTHIPIKNLRNLIQFEENSITIEFTEKGLFLLELLNEQYKFQFQVIDNTLRQCNDYFYTNNERIAKQQNRELQIKNTVTQENENNYLVRGDIITNNEKYNLIALATTFYPQDFNVLKQQGKIFLENISDSDNLKLEPKSNIFLSNLKQSNELGYIIERKNLPRYVGNTLEKPQILLNRFLTDDTVTQEENLQKVQDNLFTECEPKNLASKACRKSGPQSQQHQSFDPFCEFLKYPGKIITNIKKDKDYYTFEVPVHYSTILILVYSENNYVINILPLKSNQFKIKDLRHGSLLQKDKFYSTFRSTKEIIPEIPNQIQDITSTEILILDSLNMLFSLQKEIMKINRQSIQDEDQKMISNMLRWNIETFEFQQKFYNQYQCDELNLFLYFKDTGFFETVIRNHIKNKIEKSFIDYFLLQDHAALQQYEQVQQFQQLNGLEQALLVIYNQEIVQKKDEAQFMFKYLQQNFKTIINKQDDEKYKLLFDTILGVEKKQFMKQNQNLQKTKIQIANMSKQRMEERGTYKRKSSDDDRDKGKYDSEVGSQFQECMRSGSSSSSSSRSISRSINRSIRRSISRSISRSNSNIKEKEKQQFQVRRGGARTRQTARKSLGKGIGKVGACRYQSMRSKLVQTFKNVEATKEYCEKHYRVGTNRNQFTSLIQISEFLIDLANHSIQNGYFTQKFITSSFMFCTSNFTEIMSVLALINLPFESPKYNTKQLGNKGIEIIYPTSALIFIKEIQEAQVQQNSKIIINQSFFDPLNEAINDSDENESEEDLSQFVIKKVYGCKVVVSNCSSSDQKFQLLVEIPNGSIPVKTTFTTKTFTLTCPPYQTTIQKYFFYFPKAGNFTIYPANISKLGKVIQIAKEKTFQVYDQQPKVNLENINDVLSTDNNQDILNYIENKNIFNSKFFYPQLLYHKFNDQVFYNQVMQIYKKRKYNDHLSFAFSLLHNNFQCLQELFMSTYAQNKLQNAFKHFKCSLFEINSIRILEYFPLIIKRVHQLKQGENNILNVQFRNQYINYLIYLLEKPQFSTVDKLVLIYYLLLQERVNEAVQIFSQIPEAEQQEQQLQFDYLSAYLDFYTGYPNFQKGREICKKYLSYPVIHWRNLFYEMINLLIEYDGEEDNQFNKLGQIQQKQKEIIQKEETLAGSIEGDSISITFSNLQEVIIEYYKLDIEILFSNNPFMKNIIQDFSIVLPNVSVKHKLEGQEIQKNFFQQKIKIPSELQKENLFVTIKGQKKSVTCKYQPTSLFVQTMMDSGQIRVFNQQGQYLSKVYVKVYQKNKNYKESFHKDGYTDLRGRFDYASLSSSNVNDITQFSILVYHEELGSVIQQVSPPPTLPQYEKEIQLIGNKWRQQEREEYQIKKIAQQNWTGKGGKGVEQQSQLKRFTRDRD</sequence>
<feature type="region of interest" description="Disordered" evidence="2">
    <location>
        <begin position="1396"/>
        <end position="1493"/>
    </location>
</feature>
<name>A0A8S1QQP9_9CILI</name>
<evidence type="ECO:0000313" key="4">
    <source>
        <dbReference type="Proteomes" id="UP000692954"/>
    </source>
</evidence>
<organism evidence="3 4">
    <name type="scientific">Paramecium sonneborni</name>
    <dbReference type="NCBI Taxonomy" id="65129"/>
    <lineage>
        <taxon>Eukaryota</taxon>
        <taxon>Sar</taxon>
        <taxon>Alveolata</taxon>
        <taxon>Ciliophora</taxon>
        <taxon>Intramacronucleata</taxon>
        <taxon>Oligohymenophorea</taxon>
        <taxon>Peniculida</taxon>
        <taxon>Parameciidae</taxon>
        <taxon>Paramecium</taxon>
    </lineage>
</organism>
<evidence type="ECO:0000256" key="2">
    <source>
        <dbReference type="SAM" id="MobiDB-lite"/>
    </source>
</evidence>
<dbReference type="InterPro" id="IPR053095">
    <property type="entry name" value="Actin-binding/GATA_Znf"/>
</dbReference>
<feature type="compositionally biased region" description="Basic and acidic residues" evidence="2">
    <location>
        <begin position="1400"/>
        <end position="1424"/>
    </location>
</feature>
<dbReference type="PANTHER" id="PTHR23246">
    <property type="entry name" value="NEW-GLUE PROTEIN"/>
    <property type="match status" value="1"/>
</dbReference>
<comment type="caution">
    <text evidence="3">The sequence shown here is derived from an EMBL/GenBank/DDBJ whole genome shotgun (WGS) entry which is preliminary data.</text>
</comment>
<dbReference type="Proteomes" id="UP000692954">
    <property type="component" value="Unassembled WGS sequence"/>
</dbReference>
<feature type="region of interest" description="Disordered" evidence="2">
    <location>
        <begin position="2256"/>
        <end position="2277"/>
    </location>
</feature>
<evidence type="ECO:0000256" key="1">
    <source>
        <dbReference type="SAM" id="Coils"/>
    </source>
</evidence>
<feature type="coiled-coil region" evidence="1">
    <location>
        <begin position="88"/>
        <end position="115"/>
    </location>
</feature>
<evidence type="ECO:0000313" key="3">
    <source>
        <dbReference type="EMBL" id="CAD8117145.1"/>
    </source>
</evidence>
<reference evidence="3" key="1">
    <citation type="submission" date="2021-01" db="EMBL/GenBank/DDBJ databases">
        <authorList>
            <consortium name="Genoscope - CEA"/>
            <person name="William W."/>
        </authorList>
    </citation>
    <scope>NUCLEOTIDE SEQUENCE</scope>
</reference>